<proteinExistence type="predicted"/>
<dbReference type="Gene3D" id="3.40.50.300">
    <property type="entry name" value="P-loop containing nucleotide triphosphate hydrolases"/>
    <property type="match status" value="1"/>
</dbReference>
<evidence type="ECO:0000313" key="1">
    <source>
        <dbReference type="EMBL" id="PDX87959.1"/>
    </source>
</evidence>
<dbReference type="InterPro" id="IPR027417">
    <property type="entry name" value="P-loop_NTPase"/>
</dbReference>
<comment type="caution">
    <text evidence="1">The sequence shown here is derived from an EMBL/GenBank/DDBJ whole genome shotgun (WGS) entry which is preliminary data.</text>
</comment>
<dbReference type="SUPFAM" id="SSF53795">
    <property type="entry name" value="PEP carboxykinase-like"/>
    <property type="match status" value="1"/>
</dbReference>
<dbReference type="AlphaFoldDB" id="A0A2A7B9F3"/>
<protein>
    <submittedName>
        <fullName evidence="1">Uncharacterized protein</fullName>
    </submittedName>
</protein>
<sequence length="261" mass="29836">MQELSFWTKLADEPLWLKVRWPYTFDLFDHYLITPAEADVQEYRALMQEQGLDPEQPFQADDADLARVRSYNEEENPDGFPDAYIESLALYQNITELLLARDVMQFHCSALEMDGRAYLFTAPSGTGKSTHVRLWRQVFGARVTVINDDKPLVRLQKDGSWRVYGTPYGGKHNLQTNTSQTLCGIVMLERGAENKIERVTPQDAYVTLMAQTYHSIQTPERILHAMDLVGSLANLPVFRLQCNISQQAVQVAYEALKGETR</sequence>
<gene>
    <name evidence="1" type="ORF">CHR60_02770</name>
</gene>
<evidence type="ECO:0000313" key="2">
    <source>
        <dbReference type="Proteomes" id="UP000220904"/>
    </source>
</evidence>
<reference evidence="1 2" key="1">
    <citation type="journal article" date="2017" name="Front. Microbiol.">
        <title>New Insights into the Diversity of the Genus Faecalibacterium.</title>
        <authorList>
            <person name="Benevides L."/>
            <person name="Burman S."/>
            <person name="Martin R."/>
            <person name="Robert V."/>
            <person name="Thomas M."/>
            <person name="Miquel S."/>
            <person name="Chain F."/>
            <person name="Sokol H."/>
            <person name="Bermudez-Humaran L.G."/>
            <person name="Morrison M."/>
            <person name="Langella P."/>
            <person name="Azevedo V.A."/>
            <person name="Chatel J.M."/>
            <person name="Soares S."/>
        </authorList>
    </citation>
    <scope>NUCLEOTIDE SEQUENCE [LARGE SCALE GENOMIC DNA]</scope>
    <source>
        <strain evidence="1 2">AHMP21</strain>
    </source>
</reference>
<organism evidence="1 2">
    <name type="scientific">Faecalibacterium prausnitzii</name>
    <dbReference type="NCBI Taxonomy" id="853"/>
    <lineage>
        <taxon>Bacteria</taxon>
        <taxon>Bacillati</taxon>
        <taxon>Bacillota</taxon>
        <taxon>Clostridia</taxon>
        <taxon>Eubacteriales</taxon>
        <taxon>Oscillospiraceae</taxon>
        <taxon>Faecalibacterium</taxon>
    </lineage>
</organism>
<accession>A0A2A7B9F3</accession>
<name>A0A2A7B9F3_9FIRM</name>
<dbReference type="OrthoDB" id="384098at2"/>
<dbReference type="RefSeq" id="WP_097791619.1">
    <property type="nucleotide sequence ID" value="NZ_NOUV01000005.1"/>
</dbReference>
<dbReference type="EMBL" id="NOUV01000005">
    <property type="protein sequence ID" value="PDX87959.1"/>
    <property type="molecule type" value="Genomic_DNA"/>
</dbReference>
<dbReference type="Proteomes" id="UP000220904">
    <property type="component" value="Unassembled WGS sequence"/>
</dbReference>